<accession>A0A8S2UR53</accession>
<dbReference type="Proteomes" id="UP000681720">
    <property type="component" value="Unassembled WGS sequence"/>
</dbReference>
<evidence type="ECO:0000313" key="4">
    <source>
        <dbReference type="Proteomes" id="UP000681720"/>
    </source>
</evidence>
<dbReference type="Proteomes" id="UP000681967">
    <property type="component" value="Unassembled WGS sequence"/>
</dbReference>
<evidence type="ECO:0000313" key="2">
    <source>
        <dbReference type="EMBL" id="CAF3799476.1"/>
    </source>
</evidence>
<feature type="compositionally biased region" description="Basic and acidic residues" evidence="1">
    <location>
        <begin position="54"/>
        <end position="99"/>
    </location>
</feature>
<feature type="compositionally biased region" description="Basic and acidic residues" evidence="1">
    <location>
        <begin position="106"/>
        <end position="120"/>
    </location>
</feature>
<dbReference type="EMBL" id="CAJOBH010000535">
    <property type="protein sequence ID" value="CAF3799476.1"/>
    <property type="molecule type" value="Genomic_DNA"/>
</dbReference>
<evidence type="ECO:0000256" key="1">
    <source>
        <dbReference type="SAM" id="MobiDB-lite"/>
    </source>
</evidence>
<sequence>ISNNYALGIFHFNTPTPSRPFALRRRRQRRRQRLRQRLDEQFRQHPQYNRRQRQQQEREEQRRRQLQENQRRRQQQQRDRQWQQQREQNETPSQREQRQQRQQARIQREEERRQQRERQLQEQQSTSITTNHGIHRSYSYLEREHEYYLSHGFPEELDEIDPVEILKLIELENMNTMERAAQDHLEHYEQSISKEQVIQINTILGKSGPNSTEEELLKTQKAKQEELEQYMEYQLLMLQNDEIERM</sequence>
<feature type="region of interest" description="Disordered" evidence="1">
    <location>
        <begin position="38"/>
        <end position="134"/>
    </location>
</feature>
<dbReference type="EMBL" id="CAJOBJ010047774">
    <property type="protein sequence ID" value="CAF4358952.1"/>
    <property type="molecule type" value="Genomic_DNA"/>
</dbReference>
<feature type="non-terminal residue" evidence="3">
    <location>
        <position position="1"/>
    </location>
</feature>
<reference evidence="3" key="1">
    <citation type="submission" date="2021-02" db="EMBL/GenBank/DDBJ databases">
        <authorList>
            <person name="Nowell W R."/>
        </authorList>
    </citation>
    <scope>NUCLEOTIDE SEQUENCE</scope>
</reference>
<name>A0A8S2UR53_9BILA</name>
<organism evidence="3 4">
    <name type="scientific">Rotaria magnacalcarata</name>
    <dbReference type="NCBI Taxonomy" id="392030"/>
    <lineage>
        <taxon>Eukaryota</taxon>
        <taxon>Metazoa</taxon>
        <taxon>Spiralia</taxon>
        <taxon>Gnathifera</taxon>
        <taxon>Rotifera</taxon>
        <taxon>Eurotatoria</taxon>
        <taxon>Bdelloidea</taxon>
        <taxon>Philodinida</taxon>
        <taxon>Philodinidae</taxon>
        <taxon>Rotaria</taxon>
    </lineage>
</organism>
<comment type="caution">
    <text evidence="3">The sequence shown here is derived from an EMBL/GenBank/DDBJ whole genome shotgun (WGS) entry which is preliminary data.</text>
</comment>
<gene>
    <name evidence="2" type="ORF">BYL167_LOCUS2912</name>
    <name evidence="3" type="ORF">GIL414_LOCUS28315</name>
</gene>
<protein>
    <submittedName>
        <fullName evidence="3">Uncharacterized protein</fullName>
    </submittedName>
</protein>
<evidence type="ECO:0000313" key="3">
    <source>
        <dbReference type="EMBL" id="CAF4358952.1"/>
    </source>
</evidence>
<dbReference type="AlphaFoldDB" id="A0A8S2UR53"/>
<proteinExistence type="predicted"/>